<reference evidence="1" key="1">
    <citation type="journal article" date="2017" name="Science">
        <title>Giant viruses with an expanded complement of translation system components.</title>
        <authorList>
            <person name="Schulz F."/>
            <person name="Yutin N."/>
            <person name="Ivanova N.N."/>
            <person name="Ortega D.R."/>
            <person name="Lee T.K."/>
            <person name="Vierheilig J."/>
            <person name="Daims H."/>
            <person name="Horn M."/>
            <person name="Wagner M."/>
            <person name="Jensen G.J."/>
            <person name="Kyrpides N.C."/>
            <person name="Koonin E.V."/>
            <person name="Woyke T."/>
        </authorList>
    </citation>
    <scope>NUCLEOTIDE SEQUENCE</scope>
    <source>
        <strain evidence="1">KNV1</strain>
    </source>
</reference>
<dbReference type="InterPro" id="IPR027417">
    <property type="entry name" value="P-loop_NTPase"/>
</dbReference>
<dbReference type="GO" id="GO:0046404">
    <property type="term" value="F:ATP-dependent polydeoxyribonucleotide 5'-hydroxyl-kinase activity"/>
    <property type="evidence" value="ECO:0007669"/>
    <property type="project" value="TreeGrafter"/>
</dbReference>
<gene>
    <name evidence="1" type="ORF">Klosneuvirus_1_108</name>
</gene>
<dbReference type="GO" id="GO:0046403">
    <property type="term" value="F:polynucleotide 3'-phosphatase activity"/>
    <property type="evidence" value="ECO:0007669"/>
    <property type="project" value="TreeGrafter"/>
</dbReference>
<dbReference type="InterPro" id="IPR023214">
    <property type="entry name" value="HAD_sf"/>
</dbReference>
<dbReference type="InterPro" id="IPR036412">
    <property type="entry name" value="HAD-like_sf"/>
</dbReference>
<protein>
    <submittedName>
        <fullName evidence="1">Polynucleotide phosphatase/kinase</fullName>
    </submittedName>
</protein>
<dbReference type="GO" id="GO:0006281">
    <property type="term" value="P:DNA repair"/>
    <property type="evidence" value="ECO:0007669"/>
    <property type="project" value="TreeGrafter"/>
</dbReference>
<organism evidence="1">
    <name type="scientific">Klosneuvirus KNV1</name>
    <dbReference type="NCBI Taxonomy" id="1977640"/>
    <lineage>
        <taxon>Viruses</taxon>
        <taxon>Varidnaviria</taxon>
        <taxon>Bamfordvirae</taxon>
        <taxon>Nucleocytoviricota</taxon>
        <taxon>Megaviricetes</taxon>
        <taxon>Imitervirales</taxon>
        <taxon>Mimiviridae</taxon>
        <taxon>Klosneuvirinae</taxon>
        <taxon>Klosneuvirus</taxon>
    </lineage>
</organism>
<dbReference type="EMBL" id="KY684108">
    <property type="protein sequence ID" value="ARF11251.1"/>
    <property type="molecule type" value="Genomic_DNA"/>
</dbReference>
<dbReference type="SUPFAM" id="SSF52540">
    <property type="entry name" value="P-loop containing nucleoside triphosphate hydrolases"/>
    <property type="match status" value="1"/>
</dbReference>
<dbReference type="Pfam" id="PF13671">
    <property type="entry name" value="AAA_33"/>
    <property type="match status" value="1"/>
</dbReference>
<dbReference type="PANTHER" id="PTHR12083">
    <property type="entry name" value="BIFUNCTIONAL POLYNUCLEOTIDE PHOSPHATASE/KINASE"/>
    <property type="match status" value="1"/>
</dbReference>
<dbReference type="InterPro" id="IPR006551">
    <property type="entry name" value="Polynucleotide_phosphatase"/>
</dbReference>
<proteinExistence type="predicted"/>
<dbReference type="NCBIfam" id="TIGR01664">
    <property type="entry name" value="DNA-3'-Pase"/>
    <property type="match status" value="1"/>
</dbReference>
<sequence>MKINWTITDSYIIGKTNDIILQNKKVASFDLDDTLVKTNSGNVSSDDENDWSIYNDNVVNKLNGLKDKGYHLVIVSNQLGITKGKVDVNVWKKKIENIINHIKLDFTIICALKDDMYRKPKTKLWDEFVDGDKKSSFYCGDAGGLPKRKINNIEYKKDFSDTDYKFALNLGIKFLHRDEFVLDVKNVKPIANYPVEFSKIKTGTYTFTPNKPEMIINVGFPASGKSYYSQRYVLSNDYEYINQDTLRTKKKCLIETEKLLKKGVSVIIDNTNMSKAERKEYLDLVKKYNIQCRCLLFTTPKEVCIHNSHFRNFISNNQVAIIPKIVYNIMNKKYEKPDLSEGFYKIDEIEFNLKLDQKDKQIYEKYYY</sequence>
<dbReference type="InterPro" id="IPR006549">
    <property type="entry name" value="HAD-SF_hydro_IIIA"/>
</dbReference>
<name>A0A1V0SHW1_9VIRU</name>
<dbReference type="FunFam" id="3.40.50.300:FF:000737">
    <property type="entry name" value="Bifunctional polynucleotide phosphatase/kinase"/>
    <property type="match status" value="1"/>
</dbReference>
<evidence type="ECO:0000313" key="1">
    <source>
        <dbReference type="EMBL" id="ARF11251.1"/>
    </source>
</evidence>
<dbReference type="NCBIfam" id="TIGR01662">
    <property type="entry name" value="HAD-SF-IIIA"/>
    <property type="match status" value="1"/>
</dbReference>
<dbReference type="GO" id="GO:0003690">
    <property type="term" value="F:double-stranded DNA binding"/>
    <property type="evidence" value="ECO:0007669"/>
    <property type="project" value="TreeGrafter"/>
</dbReference>
<dbReference type="PANTHER" id="PTHR12083:SF9">
    <property type="entry name" value="BIFUNCTIONAL POLYNUCLEOTIDE PHOSPHATASE_KINASE"/>
    <property type="match status" value="1"/>
</dbReference>
<dbReference type="InterPro" id="IPR013954">
    <property type="entry name" value="PNK3P"/>
</dbReference>
<keyword evidence="1" id="KW-0418">Kinase</keyword>
<accession>A0A1V0SHW1</accession>
<dbReference type="Pfam" id="PF08645">
    <property type="entry name" value="PNK3P"/>
    <property type="match status" value="1"/>
</dbReference>
<keyword evidence="1" id="KW-0808">Transferase</keyword>
<dbReference type="Gene3D" id="3.40.50.1000">
    <property type="entry name" value="HAD superfamily/HAD-like"/>
    <property type="match status" value="1"/>
</dbReference>
<dbReference type="SUPFAM" id="SSF56784">
    <property type="entry name" value="HAD-like"/>
    <property type="match status" value="1"/>
</dbReference>
<dbReference type="Gene3D" id="3.40.50.300">
    <property type="entry name" value="P-loop containing nucleotide triphosphate hydrolases"/>
    <property type="match status" value="1"/>
</dbReference>